<organism evidence="8 9">
    <name type="scientific">Zostera marina</name>
    <name type="common">Eelgrass</name>
    <dbReference type="NCBI Taxonomy" id="29655"/>
    <lineage>
        <taxon>Eukaryota</taxon>
        <taxon>Viridiplantae</taxon>
        <taxon>Streptophyta</taxon>
        <taxon>Embryophyta</taxon>
        <taxon>Tracheophyta</taxon>
        <taxon>Spermatophyta</taxon>
        <taxon>Magnoliopsida</taxon>
        <taxon>Liliopsida</taxon>
        <taxon>Zosteraceae</taxon>
        <taxon>Zostera</taxon>
    </lineage>
</organism>
<sequence length="368" mass="42681">MSQNNKNTQNNIKEVKPFDFRVSVTTTRRPLGDIKNLQDRQSRIVGGKKMSQNNQNNIKVVKPVSFKVSMPTIRRPLGDIKNLQNRQSRIVMDMDIDRYDRDNPMAVVDYVEDIYSYYWKAEDSFKISPNYMVNQIDINEKMRAIVIDWLIEVHYKFELTGETLFLTVNIIDRFLAQQPIVRKKLQLVGITALFLACKYEEVSIPVVEDLIIISDRAYTKKELLDMEKLILDTLDFNLSVPTPYVFMRRFFKAVAFNSMPDKKLELLSSYLVDLCLVEYKILKFLPSMVAAAGIYTAQAVILQSPPHWSRILILHTTYSEKDLLECSRLMVEFHRNAKIGKLNGVHRKYSTSKFGCVAESKPALFLLQ</sequence>
<dbReference type="InterPro" id="IPR036915">
    <property type="entry name" value="Cyclin-like_sf"/>
</dbReference>
<dbReference type="SMART" id="SM00385">
    <property type="entry name" value="CYCLIN"/>
    <property type="match status" value="2"/>
</dbReference>
<feature type="domain" description="Cyclin-like" evidence="6">
    <location>
        <begin position="245"/>
        <end position="332"/>
    </location>
</feature>
<keyword evidence="4" id="KW-0131">Cell cycle</keyword>
<evidence type="ECO:0000256" key="1">
    <source>
        <dbReference type="ARBA" id="ARBA00006955"/>
    </source>
</evidence>
<dbReference type="GO" id="GO:0005634">
    <property type="term" value="C:nucleus"/>
    <property type="evidence" value="ECO:0000318"/>
    <property type="project" value="GO_Central"/>
</dbReference>
<dbReference type="InterPro" id="IPR039361">
    <property type="entry name" value="Cyclin"/>
</dbReference>
<dbReference type="OrthoDB" id="5590282at2759"/>
<dbReference type="FunFam" id="1.10.472.10:FF:000001">
    <property type="entry name" value="G2/mitotic-specific cyclin"/>
    <property type="match status" value="1"/>
</dbReference>
<dbReference type="InterPro" id="IPR004367">
    <property type="entry name" value="Cyclin_C-dom"/>
</dbReference>
<dbReference type="InterPro" id="IPR048258">
    <property type="entry name" value="Cyclins_cyclin-box"/>
</dbReference>
<evidence type="ECO:0000259" key="6">
    <source>
        <dbReference type="SMART" id="SM00385"/>
    </source>
</evidence>
<feature type="domain" description="Cyclin C-terminal" evidence="7">
    <location>
        <begin position="241"/>
        <end position="363"/>
    </location>
</feature>
<dbReference type="EMBL" id="LFYR01000958">
    <property type="protein sequence ID" value="KMZ66751.1"/>
    <property type="molecule type" value="Genomic_DNA"/>
</dbReference>
<evidence type="ECO:0000256" key="5">
    <source>
        <dbReference type="RuleBase" id="RU000383"/>
    </source>
</evidence>
<dbReference type="InterPro" id="IPR013763">
    <property type="entry name" value="Cyclin-like_dom"/>
</dbReference>
<evidence type="ECO:0000256" key="3">
    <source>
        <dbReference type="ARBA" id="ARBA00023127"/>
    </source>
</evidence>
<dbReference type="InterPro" id="IPR006671">
    <property type="entry name" value="Cyclin_N"/>
</dbReference>
<accession>A0A0K9PCR6</accession>
<keyword evidence="9" id="KW-1185">Reference proteome</keyword>
<dbReference type="GO" id="GO:0016538">
    <property type="term" value="F:cyclin-dependent protein serine/threonine kinase regulator activity"/>
    <property type="evidence" value="ECO:0000318"/>
    <property type="project" value="GO_Central"/>
</dbReference>
<dbReference type="GO" id="GO:0000307">
    <property type="term" value="C:cyclin-dependent protein kinase holoenzyme complex"/>
    <property type="evidence" value="ECO:0000318"/>
    <property type="project" value="GO_Central"/>
</dbReference>
<name>A0A0K9PCR6_ZOSMR</name>
<comment type="caution">
    <text evidence="8">The sequence shown here is derived from an EMBL/GenBank/DDBJ whole genome shotgun (WGS) entry which is preliminary data.</text>
</comment>
<dbReference type="Pfam" id="PF02984">
    <property type="entry name" value="Cyclin_C"/>
    <property type="match status" value="1"/>
</dbReference>
<evidence type="ECO:0000256" key="4">
    <source>
        <dbReference type="ARBA" id="ARBA00023306"/>
    </source>
</evidence>
<dbReference type="PROSITE" id="PS00292">
    <property type="entry name" value="CYCLINS"/>
    <property type="match status" value="1"/>
</dbReference>
<dbReference type="Proteomes" id="UP000036987">
    <property type="component" value="Unassembled WGS sequence"/>
</dbReference>
<dbReference type="STRING" id="29655.A0A0K9PCR6"/>
<dbReference type="GO" id="GO:0005737">
    <property type="term" value="C:cytoplasm"/>
    <property type="evidence" value="ECO:0000318"/>
    <property type="project" value="GO_Central"/>
</dbReference>
<evidence type="ECO:0000313" key="9">
    <source>
        <dbReference type="Proteomes" id="UP000036987"/>
    </source>
</evidence>
<dbReference type="PANTHER" id="PTHR10177">
    <property type="entry name" value="CYCLINS"/>
    <property type="match status" value="1"/>
</dbReference>
<reference evidence="9" key="1">
    <citation type="journal article" date="2016" name="Nature">
        <title>The genome of the seagrass Zostera marina reveals angiosperm adaptation to the sea.</title>
        <authorList>
            <person name="Olsen J.L."/>
            <person name="Rouze P."/>
            <person name="Verhelst B."/>
            <person name="Lin Y.-C."/>
            <person name="Bayer T."/>
            <person name="Collen J."/>
            <person name="Dattolo E."/>
            <person name="De Paoli E."/>
            <person name="Dittami S."/>
            <person name="Maumus F."/>
            <person name="Michel G."/>
            <person name="Kersting A."/>
            <person name="Lauritano C."/>
            <person name="Lohaus R."/>
            <person name="Toepel M."/>
            <person name="Tonon T."/>
            <person name="Vanneste K."/>
            <person name="Amirebrahimi M."/>
            <person name="Brakel J."/>
            <person name="Bostroem C."/>
            <person name="Chovatia M."/>
            <person name="Grimwood J."/>
            <person name="Jenkins J.W."/>
            <person name="Jueterbock A."/>
            <person name="Mraz A."/>
            <person name="Stam W.T."/>
            <person name="Tice H."/>
            <person name="Bornberg-Bauer E."/>
            <person name="Green P.J."/>
            <person name="Pearson G.A."/>
            <person name="Procaccini G."/>
            <person name="Duarte C.M."/>
            <person name="Schmutz J."/>
            <person name="Reusch T.B.H."/>
            <person name="Van de Peer Y."/>
        </authorList>
    </citation>
    <scope>NUCLEOTIDE SEQUENCE [LARGE SCALE GENOMIC DNA]</scope>
    <source>
        <strain evidence="9">cv. Finnish</strain>
    </source>
</reference>
<evidence type="ECO:0000313" key="8">
    <source>
        <dbReference type="EMBL" id="KMZ66751.1"/>
    </source>
</evidence>
<dbReference type="SMART" id="SM01332">
    <property type="entry name" value="Cyclin_C"/>
    <property type="match status" value="1"/>
</dbReference>
<evidence type="ECO:0000256" key="2">
    <source>
        <dbReference type="ARBA" id="ARBA00022618"/>
    </source>
</evidence>
<evidence type="ECO:0000259" key="7">
    <source>
        <dbReference type="SMART" id="SM01332"/>
    </source>
</evidence>
<dbReference type="Gene3D" id="1.10.472.10">
    <property type="entry name" value="Cyclin-like"/>
    <property type="match status" value="2"/>
</dbReference>
<dbReference type="GO" id="GO:0000082">
    <property type="term" value="P:G1/S transition of mitotic cell cycle"/>
    <property type="evidence" value="ECO:0000318"/>
    <property type="project" value="GO_Central"/>
</dbReference>
<dbReference type="Pfam" id="PF00134">
    <property type="entry name" value="Cyclin_N"/>
    <property type="match status" value="1"/>
</dbReference>
<feature type="domain" description="Cyclin-like" evidence="6">
    <location>
        <begin position="148"/>
        <end position="232"/>
    </location>
</feature>
<comment type="similarity">
    <text evidence="1">Belongs to the cyclin family. Cyclin AB subfamily.</text>
</comment>
<keyword evidence="3 5" id="KW-0195">Cyclin</keyword>
<proteinExistence type="inferred from homology"/>
<gene>
    <name evidence="8" type="ORF">ZOSMA_28G01110</name>
</gene>
<protein>
    <submittedName>
        <fullName evidence="8">Cyclin B2</fullName>
    </submittedName>
</protein>
<dbReference type="GO" id="GO:0051301">
    <property type="term" value="P:cell division"/>
    <property type="evidence" value="ECO:0007669"/>
    <property type="project" value="UniProtKB-KW"/>
</dbReference>
<dbReference type="SUPFAM" id="SSF47954">
    <property type="entry name" value="Cyclin-like"/>
    <property type="match status" value="2"/>
</dbReference>
<dbReference type="OMA" id="NLQKQPC"/>
<dbReference type="PIRSF" id="PIRSF001771">
    <property type="entry name" value="Cyclin_A_B_D_E"/>
    <property type="match status" value="1"/>
</dbReference>
<dbReference type="AlphaFoldDB" id="A0A0K9PCR6"/>
<dbReference type="InterPro" id="IPR046965">
    <property type="entry name" value="Cyclin_A/B-like"/>
</dbReference>
<keyword evidence="2" id="KW-0132">Cell division</keyword>